<keyword evidence="9" id="KW-0807">Transducer</keyword>
<dbReference type="GO" id="GO:0005886">
    <property type="term" value="C:plasma membrane"/>
    <property type="evidence" value="ECO:0007669"/>
    <property type="project" value="UniProtKB-SubCell"/>
</dbReference>
<keyword evidence="5 10" id="KW-1133">Transmembrane helix</keyword>
<keyword evidence="3" id="KW-1003">Cell membrane</keyword>
<dbReference type="GO" id="GO:0004995">
    <property type="term" value="F:tachykinin receptor activity"/>
    <property type="evidence" value="ECO:0007669"/>
    <property type="project" value="InterPro"/>
</dbReference>
<proteinExistence type="inferred from homology"/>
<sequence length="198" mass="23007">MDKDPNKQCKTATVIWFNSQMNKNANGIFRTWRLELAKLSGACSGIYPNIVVWNRECTCLYANICIVSVKIEIDHHDQPGEAFYNLVFLGVTYVLPMSVMVWAYARMSAVLRGRTIGECTHHQMQVVRAKRKVVRMFVLVVMVFALCWLPYHAYFVLVYHHQSLASAPFAQHTYLAFYWLAMANSMFNPLIYYWMSNK</sequence>
<evidence type="ECO:0000256" key="5">
    <source>
        <dbReference type="ARBA" id="ARBA00022989"/>
    </source>
</evidence>
<feature type="transmembrane region" description="Helical" evidence="10">
    <location>
        <begin position="133"/>
        <end position="154"/>
    </location>
</feature>
<dbReference type="AlphaFoldDB" id="A0A821WRL9"/>
<dbReference type="Proteomes" id="UP000663880">
    <property type="component" value="Unassembled WGS sequence"/>
</dbReference>
<keyword evidence="8" id="KW-0675">Receptor</keyword>
<evidence type="ECO:0000256" key="8">
    <source>
        <dbReference type="ARBA" id="ARBA00023170"/>
    </source>
</evidence>
<evidence type="ECO:0000259" key="11">
    <source>
        <dbReference type="PROSITE" id="PS50262"/>
    </source>
</evidence>
<evidence type="ECO:0000256" key="9">
    <source>
        <dbReference type="ARBA" id="ARBA00023224"/>
    </source>
</evidence>
<keyword evidence="7 10" id="KW-0472">Membrane</keyword>
<gene>
    <name evidence="12" type="ORF">PMACD_LOCUS13882</name>
</gene>
<dbReference type="InterPro" id="IPR001681">
    <property type="entry name" value="Neurokn_rcpt"/>
</dbReference>
<organism evidence="12 13">
    <name type="scientific">Pieris macdunnoughi</name>
    <dbReference type="NCBI Taxonomy" id="345717"/>
    <lineage>
        <taxon>Eukaryota</taxon>
        <taxon>Metazoa</taxon>
        <taxon>Ecdysozoa</taxon>
        <taxon>Arthropoda</taxon>
        <taxon>Hexapoda</taxon>
        <taxon>Insecta</taxon>
        <taxon>Pterygota</taxon>
        <taxon>Neoptera</taxon>
        <taxon>Endopterygota</taxon>
        <taxon>Lepidoptera</taxon>
        <taxon>Glossata</taxon>
        <taxon>Ditrysia</taxon>
        <taxon>Papilionoidea</taxon>
        <taxon>Pieridae</taxon>
        <taxon>Pierinae</taxon>
        <taxon>Pieris</taxon>
    </lineage>
</organism>
<comment type="caution">
    <text evidence="12">The sequence shown here is derived from an EMBL/GenBank/DDBJ whole genome shotgun (WGS) entry which is preliminary data.</text>
</comment>
<feature type="transmembrane region" description="Helical" evidence="10">
    <location>
        <begin position="174"/>
        <end position="195"/>
    </location>
</feature>
<dbReference type="PANTHER" id="PTHR46925">
    <property type="entry name" value="G-PROTEIN COUPLED RECEPTOR TKR-1-RELATED"/>
    <property type="match status" value="1"/>
</dbReference>
<feature type="domain" description="G-protein coupled receptors family 1 profile" evidence="11">
    <location>
        <begin position="65"/>
        <end position="192"/>
    </location>
</feature>
<dbReference type="PROSITE" id="PS50262">
    <property type="entry name" value="G_PROTEIN_RECEP_F1_2"/>
    <property type="match status" value="1"/>
</dbReference>
<evidence type="ECO:0000313" key="12">
    <source>
        <dbReference type="EMBL" id="CAF4931218.1"/>
    </source>
</evidence>
<keyword evidence="6" id="KW-0297">G-protein coupled receptor</keyword>
<keyword evidence="13" id="KW-1185">Reference proteome</keyword>
<name>A0A821WRL9_9NEOP</name>
<evidence type="ECO:0000256" key="10">
    <source>
        <dbReference type="SAM" id="Phobius"/>
    </source>
</evidence>
<protein>
    <recommendedName>
        <fullName evidence="11">G-protein coupled receptors family 1 profile domain-containing protein</fullName>
    </recommendedName>
</protein>
<evidence type="ECO:0000256" key="7">
    <source>
        <dbReference type="ARBA" id="ARBA00023136"/>
    </source>
</evidence>
<evidence type="ECO:0000256" key="2">
    <source>
        <dbReference type="ARBA" id="ARBA00010663"/>
    </source>
</evidence>
<dbReference type="InterPro" id="IPR017452">
    <property type="entry name" value="GPCR_Rhodpsn_7TM"/>
</dbReference>
<dbReference type="InterPro" id="IPR000276">
    <property type="entry name" value="GPCR_Rhodpsn"/>
</dbReference>
<evidence type="ECO:0000256" key="4">
    <source>
        <dbReference type="ARBA" id="ARBA00022692"/>
    </source>
</evidence>
<accession>A0A821WRL9</accession>
<dbReference type="SUPFAM" id="SSF81321">
    <property type="entry name" value="Family A G protein-coupled receptor-like"/>
    <property type="match status" value="1"/>
</dbReference>
<reference evidence="12" key="1">
    <citation type="submission" date="2021-02" db="EMBL/GenBank/DDBJ databases">
        <authorList>
            <person name="Steward A R."/>
        </authorList>
    </citation>
    <scope>NUCLEOTIDE SEQUENCE</scope>
</reference>
<dbReference type="EMBL" id="CAJOBZ010000062">
    <property type="protein sequence ID" value="CAF4931218.1"/>
    <property type="molecule type" value="Genomic_DNA"/>
</dbReference>
<dbReference type="Pfam" id="PF00001">
    <property type="entry name" value="7tm_1"/>
    <property type="match status" value="1"/>
</dbReference>
<dbReference type="OrthoDB" id="6904401at2759"/>
<evidence type="ECO:0000256" key="6">
    <source>
        <dbReference type="ARBA" id="ARBA00023040"/>
    </source>
</evidence>
<feature type="transmembrane region" description="Helical" evidence="10">
    <location>
        <begin position="82"/>
        <end position="105"/>
    </location>
</feature>
<keyword evidence="4 10" id="KW-0812">Transmembrane</keyword>
<evidence type="ECO:0000256" key="1">
    <source>
        <dbReference type="ARBA" id="ARBA00004651"/>
    </source>
</evidence>
<dbReference type="PRINTS" id="PR00237">
    <property type="entry name" value="GPCRRHODOPSN"/>
</dbReference>
<evidence type="ECO:0000256" key="3">
    <source>
        <dbReference type="ARBA" id="ARBA00022475"/>
    </source>
</evidence>
<dbReference type="Gene3D" id="1.20.1070.10">
    <property type="entry name" value="Rhodopsin 7-helix transmembrane proteins"/>
    <property type="match status" value="1"/>
</dbReference>
<evidence type="ECO:0000313" key="13">
    <source>
        <dbReference type="Proteomes" id="UP000663880"/>
    </source>
</evidence>
<comment type="similarity">
    <text evidence="2">Belongs to the G-protein coupled receptor 1 family.</text>
</comment>
<comment type="subcellular location">
    <subcellularLocation>
        <location evidence="1">Cell membrane</location>
        <topology evidence="1">Multi-pass membrane protein</topology>
    </subcellularLocation>
</comment>
<dbReference type="PANTHER" id="PTHR46925:SF2">
    <property type="entry name" value="G-PROTEIN COUPLED RECEPTOR TKR-1-RELATED"/>
    <property type="match status" value="1"/>
</dbReference>